<evidence type="ECO:0000256" key="1">
    <source>
        <dbReference type="SAM" id="Phobius"/>
    </source>
</evidence>
<dbReference type="Gene3D" id="3.40.50.300">
    <property type="entry name" value="P-loop containing nucleotide triphosphate hydrolases"/>
    <property type="match status" value="1"/>
</dbReference>
<evidence type="ECO:0008006" key="4">
    <source>
        <dbReference type="Google" id="ProtNLM"/>
    </source>
</evidence>
<evidence type="ECO:0000313" key="2">
    <source>
        <dbReference type="EMBL" id="MFC6082233.1"/>
    </source>
</evidence>
<keyword evidence="1" id="KW-1133">Transmembrane helix</keyword>
<evidence type="ECO:0000313" key="3">
    <source>
        <dbReference type="Proteomes" id="UP001596137"/>
    </source>
</evidence>
<reference evidence="3" key="1">
    <citation type="journal article" date="2019" name="Int. J. Syst. Evol. Microbiol.">
        <title>The Global Catalogue of Microorganisms (GCM) 10K type strain sequencing project: providing services to taxonomists for standard genome sequencing and annotation.</title>
        <authorList>
            <consortium name="The Broad Institute Genomics Platform"/>
            <consortium name="The Broad Institute Genome Sequencing Center for Infectious Disease"/>
            <person name="Wu L."/>
            <person name="Ma J."/>
        </authorList>
    </citation>
    <scope>NUCLEOTIDE SEQUENCE [LARGE SCALE GENOMIC DNA]</scope>
    <source>
        <strain evidence="3">JCM 30346</strain>
    </source>
</reference>
<protein>
    <recommendedName>
        <fullName evidence="4">Tetratricopeptide repeat protein</fullName>
    </recommendedName>
</protein>
<accession>A0ABW1NH74</accession>
<gene>
    <name evidence="2" type="ORF">ACFP1K_13795</name>
</gene>
<dbReference type="SUPFAM" id="SSF52540">
    <property type="entry name" value="P-loop containing nucleoside triphosphate hydrolases"/>
    <property type="match status" value="1"/>
</dbReference>
<dbReference type="Proteomes" id="UP001596137">
    <property type="component" value="Unassembled WGS sequence"/>
</dbReference>
<dbReference type="InterPro" id="IPR027417">
    <property type="entry name" value="P-loop_NTPase"/>
</dbReference>
<proteinExistence type="predicted"/>
<feature type="transmembrane region" description="Helical" evidence="1">
    <location>
        <begin position="52"/>
        <end position="70"/>
    </location>
</feature>
<keyword evidence="3" id="KW-1185">Reference proteome</keyword>
<keyword evidence="1" id="KW-0472">Membrane</keyword>
<comment type="caution">
    <text evidence="2">The sequence shown here is derived from an EMBL/GenBank/DDBJ whole genome shotgun (WGS) entry which is preliminary data.</text>
</comment>
<sequence length="743" mass="79775">MNPPPRRHRVARLLALLPQSRGESLVAGLTVLGLVATALLKEILTDLALELLPLWILLIVTVPAFVIFWLRRRREPGVVPESPPLTFPPPVERLIGRDEAVRQVVRGVEARGLAVVQGSKGLGTSAVATAAAWEIEPQPDRQRYADLRGQDRGRPEPALSVARRTLGVLGLQPGAVETADAAAALIGDALRTSGLTLLLDNVQDWDQVAWLPRAPSARIVVAGLLAGTPVEEEPIPIGSLSEEDGLRLLRAKVKVNPGRLAPAPRDPLLRSFLRNPVIVLTVAAWLDHNGGMRIGDLADDLRSRSSEADVLATVRRRLSQRLSPHAARLLSVLAHLPVEEVTTVTLARVAGLSERETAEAVQALLDNCLVERPRSPSRVRAVDGASLIVEPPRDGAAVTRALVGQLAAQADAHGRRLPGDEHARRWFAAEDTALLKVLSAAPPVAASAYDIWRIGDALETWFNAQHRQTDRLEAARRLAAAAHRLRDREANVVAELRCADVGLALGVVGEARRHLARAWESLPPASRPPQLHLAQAAVHLTTQEDLTVVEAELARYRQALPSGDAQGLAVAQVNIGALLLSGGALDSRRVQDAHKLLGTVAASHDQNVDLGTKAHATELRALADWRLGKEQEARAGWRRAAGMFRRTGEPVGEGRCTVHLGTSLVGADPAEAARLLRAGRGRLPGTGLPTALACLYLARLEPAQARGHVEAGLDALAPWADVTEPSHIGEIRRRLEELATISS</sequence>
<organism evidence="2 3">
    <name type="scientific">Sphaerisporangium aureirubrum</name>
    <dbReference type="NCBI Taxonomy" id="1544736"/>
    <lineage>
        <taxon>Bacteria</taxon>
        <taxon>Bacillati</taxon>
        <taxon>Actinomycetota</taxon>
        <taxon>Actinomycetes</taxon>
        <taxon>Streptosporangiales</taxon>
        <taxon>Streptosporangiaceae</taxon>
        <taxon>Sphaerisporangium</taxon>
    </lineage>
</organism>
<dbReference type="EMBL" id="JBHSRF010000015">
    <property type="protein sequence ID" value="MFC6082233.1"/>
    <property type="molecule type" value="Genomic_DNA"/>
</dbReference>
<keyword evidence="1" id="KW-0812">Transmembrane</keyword>
<name>A0ABW1NH74_9ACTN</name>
<dbReference type="RefSeq" id="WP_380751825.1">
    <property type="nucleotide sequence ID" value="NZ_JBHSRF010000015.1"/>
</dbReference>